<keyword evidence="7" id="KW-1185">Reference proteome</keyword>
<keyword evidence="3" id="KW-0067">ATP-binding</keyword>
<dbReference type="GO" id="GO:0005524">
    <property type="term" value="F:ATP binding"/>
    <property type="evidence" value="ECO:0007669"/>
    <property type="project" value="UniProtKB-KW"/>
</dbReference>
<evidence type="ECO:0000313" key="7">
    <source>
        <dbReference type="Proteomes" id="UP000305067"/>
    </source>
</evidence>
<dbReference type="InterPro" id="IPR003593">
    <property type="entry name" value="AAA+_ATPase"/>
</dbReference>
<dbReference type="Gene3D" id="1.10.8.60">
    <property type="match status" value="2"/>
</dbReference>
<dbReference type="SMART" id="SM00382">
    <property type="entry name" value="AAA"/>
    <property type="match status" value="2"/>
</dbReference>
<evidence type="ECO:0000259" key="5">
    <source>
        <dbReference type="SMART" id="SM00382"/>
    </source>
</evidence>
<protein>
    <recommendedName>
        <fullName evidence="5">AAA+ ATPase domain-containing protein</fullName>
    </recommendedName>
</protein>
<proteinExistence type="inferred from homology"/>
<sequence>MAYHRRTSPGSQNSSFILFQSPAEIEWHHRKNVYGANNAAMDAVMQSTELEDVKRKMLDLLDKIELTRRQNASLKNERFNISLLGNPGTAYQLVSKDNVDGGQVLDYLLGEMENSVGKLMFILAGYTKKMEQFFEHNPGLPSCVPHTIQFADYTDAELMAMIHAKLAKRFKQGIQGFGNARALEILLQKITDRQAARIGKSRRVGNTKDDLLFTKEDVIGPSPSDVLPACNAWKELKGMIGLSAVKKSVEELFDIIEINYRRELKEEKPLDLTFNRVFLGSPGTGNTTVGKLYGQILSDLGLLSNGEVVTKNPADFVGAYIGHSEQNTKKILQSTVGKVLIIDEAYMLYGGGGKSGGGSHGDTFKTSVTDTIVAENVNPGLSRRFSIEDVFRFEDFTNPELLKILDIKMAKQDLRATDRAKKVALEVLSRERNHPNFGNDGAVENLLVKAKLKYTPRVKKDPGAMLEPQDFDPDFDRHLKASEKLDKLFSDLDGFKDVIEKLRGYQKMANVAKERGTDARKIIPTNFIFKGLPGTGKTTVARKFGQVYYDMGFLSTVDVYECAATDLVGEYVGHTGPKTQGVFDKALGRVLFVDEAYRRGSAGGRFAQEAIDEMVGPLTQPKYFQKIVLLKVNSGLSTRVPRRSILPPLRFSYMPSDPIEAAREGIRFSSRTLGPQLLRLRRYEQDGRSAPYLSVVGAMSTTGTNEGPNCGA</sequence>
<dbReference type="STRING" id="1884261.A0A5C3QR34"/>
<dbReference type="GO" id="GO:0016887">
    <property type="term" value="F:ATP hydrolysis activity"/>
    <property type="evidence" value="ECO:0007669"/>
    <property type="project" value="InterPro"/>
</dbReference>
<feature type="domain" description="AAA+ ATPase" evidence="5">
    <location>
        <begin position="523"/>
        <end position="678"/>
    </location>
</feature>
<feature type="domain" description="AAA+ ATPase" evidence="5">
    <location>
        <begin position="273"/>
        <end position="397"/>
    </location>
</feature>
<dbReference type="AlphaFoldDB" id="A0A5C3QR34"/>
<organism evidence="6 7">
    <name type="scientific">Pterulicium gracile</name>
    <dbReference type="NCBI Taxonomy" id="1884261"/>
    <lineage>
        <taxon>Eukaryota</taxon>
        <taxon>Fungi</taxon>
        <taxon>Dikarya</taxon>
        <taxon>Basidiomycota</taxon>
        <taxon>Agaricomycotina</taxon>
        <taxon>Agaricomycetes</taxon>
        <taxon>Agaricomycetidae</taxon>
        <taxon>Agaricales</taxon>
        <taxon>Pleurotineae</taxon>
        <taxon>Pterulaceae</taxon>
        <taxon>Pterulicium</taxon>
    </lineage>
</organism>
<comment type="similarity">
    <text evidence="1">Belongs to the CbxX/CfxQ family.</text>
</comment>
<evidence type="ECO:0000256" key="2">
    <source>
        <dbReference type="ARBA" id="ARBA00022741"/>
    </source>
</evidence>
<dbReference type="OrthoDB" id="2423195at2759"/>
<dbReference type="Proteomes" id="UP000305067">
    <property type="component" value="Unassembled WGS sequence"/>
</dbReference>
<dbReference type="InterPro" id="IPR050773">
    <property type="entry name" value="CbxX/CfxQ_RuBisCO_ESX"/>
</dbReference>
<evidence type="ECO:0000256" key="1">
    <source>
        <dbReference type="ARBA" id="ARBA00010378"/>
    </source>
</evidence>
<dbReference type="EMBL" id="ML178822">
    <property type="protein sequence ID" value="TFL02739.1"/>
    <property type="molecule type" value="Genomic_DNA"/>
</dbReference>
<accession>A0A5C3QR34</accession>
<dbReference type="InterPro" id="IPR027417">
    <property type="entry name" value="P-loop_NTPase"/>
</dbReference>
<evidence type="ECO:0000256" key="4">
    <source>
        <dbReference type="SAM" id="Coils"/>
    </source>
</evidence>
<dbReference type="Pfam" id="PF00004">
    <property type="entry name" value="AAA"/>
    <property type="match status" value="2"/>
</dbReference>
<evidence type="ECO:0000313" key="6">
    <source>
        <dbReference type="EMBL" id="TFL02739.1"/>
    </source>
</evidence>
<name>A0A5C3QR34_9AGAR</name>
<dbReference type="PRINTS" id="PR00819">
    <property type="entry name" value="CBXCFQXSUPER"/>
</dbReference>
<dbReference type="InterPro" id="IPR003959">
    <property type="entry name" value="ATPase_AAA_core"/>
</dbReference>
<dbReference type="Gene3D" id="3.40.50.300">
    <property type="entry name" value="P-loop containing nucleotide triphosphate hydrolases"/>
    <property type="match status" value="3"/>
</dbReference>
<keyword evidence="4" id="KW-0175">Coiled coil</keyword>
<reference evidence="6 7" key="1">
    <citation type="journal article" date="2019" name="Nat. Ecol. Evol.">
        <title>Megaphylogeny resolves global patterns of mushroom evolution.</title>
        <authorList>
            <person name="Varga T."/>
            <person name="Krizsan K."/>
            <person name="Foldi C."/>
            <person name="Dima B."/>
            <person name="Sanchez-Garcia M."/>
            <person name="Sanchez-Ramirez S."/>
            <person name="Szollosi G.J."/>
            <person name="Szarkandi J.G."/>
            <person name="Papp V."/>
            <person name="Albert L."/>
            <person name="Andreopoulos W."/>
            <person name="Angelini C."/>
            <person name="Antonin V."/>
            <person name="Barry K.W."/>
            <person name="Bougher N.L."/>
            <person name="Buchanan P."/>
            <person name="Buyck B."/>
            <person name="Bense V."/>
            <person name="Catcheside P."/>
            <person name="Chovatia M."/>
            <person name="Cooper J."/>
            <person name="Damon W."/>
            <person name="Desjardin D."/>
            <person name="Finy P."/>
            <person name="Geml J."/>
            <person name="Haridas S."/>
            <person name="Hughes K."/>
            <person name="Justo A."/>
            <person name="Karasinski D."/>
            <person name="Kautmanova I."/>
            <person name="Kiss B."/>
            <person name="Kocsube S."/>
            <person name="Kotiranta H."/>
            <person name="LaButti K.M."/>
            <person name="Lechner B.E."/>
            <person name="Liimatainen K."/>
            <person name="Lipzen A."/>
            <person name="Lukacs Z."/>
            <person name="Mihaltcheva S."/>
            <person name="Morgado L.N."/>
            <person name="Niskanen T."/>
            <person name="Noordeloos M.E."/>
            <person name="Ohm R.A."/>
            <person name="Ortiz-Santana B."/>
            <person name="Ovrebo C."/>
            <person name="Racz N."/>
            <person name="Riley R."/>
            <person name="Savchenko A."/>
            <person name="Shiryaev A."/>
            <person name="Soop K."/>
            <person name="Spirin V."/>
            <person name="Szebenyi C."/>
            <person name="Tomsovsky M."/>
            <person name="Tulloss R.E."/>
            <person name="Uehling J."/>
            <person name="Grigoriev I.V."/>
            <person name="Vagvolgyi C."/>
            <person name="Papp T."/>
            <person name="Martin F.M."/>
            <person name="Miettinen O."/>
            <person name="Hibbett D.S."/>
            <person name="Nagy L.G."/>
        </authorList>
    </citation>
    <scope>NUCLEOTIDE SEQUENCE [LARGE SCALE GENOMIC DNA]</scope>
    <source>
        <strain evidence="6 7">CBS 309.79</strain>
    </source>
</reference>
<dbReference type="InterPro" id="IPR000641">
    <property type="entry name" value="CbxX/CfxQ"/>
</dbReference>
<gene>
    <name evidence="6" type="ORF">BDV98DRAFT_645866</name>
</gene>
<dbReference type="PANTHER" id="PTHR43392">
    <property type="entry name" value="AAA-TYPE ATPASE FAMILY PROTEIN / ANKYRIN REPEAT FAMILY PROTEIN"/>
    <property type="match status" value="1"/>
</dbReference>
<evidence type="ECO:0000256" key="3">
    <source>
        <dbReference type="ARBA" id="ARBA00022840"/>
    </source>
</evidence>
<dbReference type="PANTHER" id="PTHR43392:SF2">
    <property type="entry name" value="AAA-TYPE ATPASE FAMILY PROTEIN _ ANKYRIN REPEAT FAMILY PROTEIN"/>
    <property type="match status" value="1"/>
</dbReference>
<dbReference type="SUPFAM" id="SSF52540">
    <property type="entry name" value="P-loop containing nucleoside triphosphate hydrolases"/>
    <property type="match status" value="3"/>
</dbReference>
<feature type="coiled-coil region" evidence="4">
    <location>
        <begin position="50"/>
        <end position="77"/>
    </location>
</feature>
<keyword evidence="2" id="KW-0547">Nucleotide-binding</keyword>